<dbReference type="Proteomes" id="UP000460272">
    <property type="component" value="Unassembled WGS sequence"/>
</dbReference>
<sequence length="207" mass="21352">MGNDELALTRRSLHGVAELVLAGPQYRATGRLRLGVVPGGFATTLMPRLRVDGSGVSDSEGATAAIHGRTPRELGAELGVAAGRPEGAYEGGSGVEPDETLAVDPGQAGLILEALALGHDALVAFAAGESPVLWPEHFDVAIRVHEMNFGVSPGDGFIEEPYAYVGVASPPAGEFWNAPFGAAVPLRDLPDALAVAGFFTEGRERAG</sequence>
<reference evidence="1 2" key="1">
    <citation type="submission" date="2018-11" db="EMBL/GenBank/DDBJ databases">
        <title>Trebonia kvetii gen.nov., sp.nov., a novel acidophilic actinobacterium, and proposal of the new actinobacterial family Treboniaceae fam. nov.</title>
        <authorList>
            <person name="Rapoport D."/>
            <person name="Sagova-Mareckova M."/>
            <person name="Sedlacek I."/>
            <person name="Provaznik J."/>
            <person name="Kralova S."/>
            <person name="Pavlinic D."/>
            <person name="Benes V."/>
            <person name="Kopecky J."/>
        </authorList>
    </citation>
    <scope>NUCLEOTIDE SEQUENCE [LARGE SCALE GENOMIC DNA]</scope>
    <source>
        <strain evidence="1 2">15Tr583</strain>
    </source>
</reference>
<accession>A0A6P2C2Y6</accession>
<evidence type="ECO:0000313" key="1">
    <source>
        <dbReference type="EMBL" id="TVZ05530.1"/>
    </source>
</evidence>
<comment type="caution">
    <text evidence="1">The sequence shown here is derived from an EMBL/GenBank/DDBJ whole genome shotgun (WGS) entry which is preliminary data.</text>
</comment>
<dbReference type="EMBL" id="RPFW01000002">
    <property type="protein sequence ID" value="TVZ05530.1"/>
    <property type="molecule type" value="Genomic_DNA"/>
</dbReference>
<keyword evidence="2" id="KW-1185">Reference proteome</keyword>
<name>A0A6P2C2Y6_9ACTN</name>
<dbReference type="OrthoDB" id="3211725at2"/>
<organism evidence="1 2">
    <name type="scientific">Trebonia kvetii</name>
    <dbReference type="NCBI Taxonomy" id="2480626"/>
    <lineage>
        <taxon>Bacteria</taxon>
        <taxon>Bacillati</taxon>
        <taxon>Actinomycetota</taxon>
        <taxon>Actinomycetes</taxon>
        <taxon>Streptosporangiales</taxon>
        <taxon>Treboniaceae</taxon>
        <taxon>Trebonia</taxon>
    </lineage>
</organism>
<proteinExistence type="predicted"/>
<gene>
    <name evidence="1" type="ORF">EAS64_13440</name>
</gene>
<dbReference type="RefSeq" id="WP_145853231.1">
    <property type="nucleotide sequence ID" value="NZ_RPFW01000002.1"/>
</dbReference>
<dbReference type="AlphaFoldDB" id="A0A6P2C2Y6"/>
<evidence type="ECO:0000313" key="2">
    <source>
        <dbReference type="Proteomes" id="UP000460272"/>
    </source>
</evidence>
<protein>
    <submittedName>
        <fullName evidence="1">Uncharacterized protein</fullName>
    </submittedName>
</protein>